<organism evidence="4 5">
    <name type="scientific">Maribacter polysiphoniae</name>
    <dbReference type="NCBI Taxonomy" id="429344"/>
    <lineage>
        <taxon>Bacteria</taxon>
        <taxon>Pseudomonadati</taxon>
        <taxon>Bacteroidota</taxon>
        <taxon>Flavobacteriia</taxon>
        <taxon>Flavobacteriales</taxon>
        <taxon>Flavobacteriaceae</taxon>
        <taxon>Maribacter</taxon>
    </lineage>
</organism>
<dbReference type="PANTHER" id="PTHR44591">
    <property type="entry name" value="STRESS RESPONSE REGULATOR PROTEIN 1"/>
    <property type="match status" value="1"/>
</dbReference>
<dbReference type="PROSITE" id="PS50110">
    <property type="entry name" value="RESPONSE_REGULATORY"/>
    <property type="match status" value="1"/>
</dbReference>
<evidence type="ECO:0000259" key="3">
    <source>
        <dbReference type="PROSITE" id="PS50110"/>
    </source>
</evidence>
<dbReference type="PANTHER" id="PTHR44591:SF3">
    <property type="entry name" value="RESPONSE REGULATORY DOMAIN-CONTAINING PROTEIN"/>
    <property type="match status" value="1"/>
</dbReference>
<gene>
    <name evidence="4" type="ORF">LX92_03821</name>
</gene>
<proteinExistence type="predicted"/>
<evidence type="ECO:0000256" key="2">
    <source>
        <dbReference type="PROSITE-ProRule" id="PRU00169"/>
    </source>
</evidence>
<dbReference type="Pfam" id="PF00072">
    <property type="entry name" value="Response_reg"/>
    <property type="match status" value="1"/>
</dbReference>
<dbReference type="SUPFAM" id="SSF52172">
    <property type="entry name" value="CheY-like"/>
    <property type="match status" value="1"/>
</dbReference>
<dbReference type="CDD" id="cd00156">
    <property type="entry name" value="REC"/>
    <property type="match status" value="1"/>
</dbReference>
<evidence type="ECO:0000256" key="1">
    <source>
        <dbReference type="ARBA" id="ARBA00022553"/>
    </source>
</evidence>
<evidence type="ECO:0000313" key="5">
    <source>
        <dbReference type="Proteomes" id="UP000245667"/>
    </source>
</evidence>
<dbReference type="SMART" id="SM00448">
    <property type="entry name" value="REC"/>
    <property type="match status" value="1"/>
</dbReference>
<keyword evidence="1 2" id="KW-0597">Phosphoprotein</keyword>
<sequence length="543" mass="62793">MGMAYCLLLDRSSGKGKSYTGLIKYSSHTMNKITILWVDDEIDLLKPHILFLENKNYEVVTCKSGQEALEEIQKTPVNIIFLDENMPGLSGLETLSEIKLINSSIPVVMITKSEEELIMEEAIGSKIADYLIKPVNPHQILLSLKKNLDHSRLVSERTTADYQQEFRKIAMDLAMVNSYGEWIDLYRKLIHWELRLENIEDSSLIEILESQKTEANNQFGKFVERHYEDWFTEDDGPVLSHNLFKKWIKPEIMDTPTLLVVIDNLRYDQWLAFESTVSPFYKKTKEESYFSILPTATQYARNAIFSGLTPLAMEKKFPDWWKNDTEEGGKNLYEDKFLGEQLKQLGLPLTWEYHKISSLKQGKQLSQNFKSQKNNDLTVIVYNFVDMLSHSKTEMEVIKELASNDKAYRSLTLSWFKNSPLLDIIQQAQQMGLKLILTTDHGTINVKQPSKVIGDKETSLNLRYKTGRSLSYEEKDVLEAKNPADIHLPSINMSSSFIFAKNDLFFAYPNNYNHYVSYYRNTYQHGGVSLEEMVIPFIVLEPK</sequence>
<dbReference type="InterPro" id="IPR017850">
    <property type="entry name" value="Alkaline_phosphatase_core_sf"/>
</dbReference>
<dbReference type="GO" id="GO:0000160">
    <property type="term" value="P:phosphorelay signal transduction system"/>
    <property type="evidence" value="ECO:0007669"/>
    <property type="project" value="InterPro"/>
</dbReference>
<protein>
    <submittedName>
        <fullName evidence="4">Response regulator receiver domain-containing protein</fullName>
    </submittedName>
</protein>
<dbReference type="Proteomes" id="UP000245667">
    <property type="component" value="Unassembled WGS sequence"/>
</dbReference>
<dbReference type="Gene3D" id="3.40.720.10">
    <property type="entry name" value="Alkaline Phosphatase, subunit A"/>
    <property type="match status" value="1"/>
</dbReference>
<dbReference type="InterPro" id="IPR050595">
    <property type="entry name" value="Bact_response_regulator"/>
</dbReference>
<accession>A0A316DSN4</accession>
<evidence type="ECO:0000313" key="4">
    <source>
        <dbReference type="EMBL" id="PWK21317.1"/>
    </source>
</evidence>
<dbReference type="InterPro" id="IPR011006">
    <property type="entry name" value="CheY-like_superfamily"/>
</dbReference>
<dbReference type="AlphaFoldDB" id="A0A316DSN4"/>
<feature type="domain" description="Response regulatory" evidence="3">
    <location>
        <begin position="34"/>
        <end position="148"/>
    </location>
</feature>
<dbReference type="Gene3D" id="3.40.50.2300">
    <property type="match status" value="1"/>
</dbReference>
<dbReference type="SUPFAM" id="SSF53649">
    <property type="entry name" value="Alkaline phosphatase-like"/>
    <property type="match status" value="1"/>
</dbReference>
<dbReference type="Pfam" id="PF08665">
    <property type="entry name" value="PglZ"/>
    <property type="match status" value="1"/>
</dbReference>
<name>A0A316DSN4_9FLAO</name>
<dbReference type="InterPro" id="IPR001789">
    <property type="entry name" value="Sig_transdc_resp-reg_receiver"/>
</dbReference>
<comment type="caution">
    <text evidence="4">The sequence shown here is derived from an EMBL/GenBank/DDBJ whole genome shotgun (WGS) entry which is preliminary data.</text>
</comment>
<reference evidence="4 5" key="1">
    <citation type="submission" date="2018-05" db="EMBL/GenBank/DDBJ databases">
        <title>Genomic Encyclopedia of Archaeal and Bacterial Type Strains, Phase II (KMG-II): from individual species to whole genera.</title>
        <authorList>
            <person name="Goeker M."/>
        </authorList>
    </citation>
    <scope>NUCLEOTIDE SEQUENCE [LARGE SCALE GENOMIC DNA]</scope>
    <source>
        <strain evidence="4 5">DSM 23514</strain>
    </source>
</reference>
<feature type="modified residue" description="4-aspartylphosphate" evidence="2">
    <location>
        <position position="83"/>
    </location>
</feature>
<dbReference type="EMBL" id="QGGQ01000012">
    <property type="protein sequence ID" value="PWK21317.1"/>
    <property type="molecule type" value="Genomic_DNA"/>
</dbReference>